<name>A0A2I0VLS8_9ASPA</name>
<feature type="compositionally biased region" description="Polar residues" evidence="4">
    <location>
        <begin position="39"/>
        <end position="51"/>
    </location>
</feature>
<evidence type="ECO:0000256" key="3">
    <source>
        <dbReference type="SAM" id="Coils"/>
    </source>
</evidence>
<feature type="region of interest" description="Disordered" evidence="4">
    <location>
        <begin position="1"/>
        <end position="109"/>
    </location>
</feature>
<reference evidence="5 6" key="1">
    <citation type="journal article" date="2016" name="Sci. Rep.">
        <title>The Dendrobium catenatum Lindl. genome sequence provides insights into polysaccharide synthase, floral development and adaptive evolution.</title>
        <authorList>
            <person name="Zhang G.Q."/>
            <person name="Xu Q."/>
            <person name="Bian C."/>
            <person name="Tsai W.C."/>
            <person name="Yeh C.M."/>
            <person name="Liu K.W."/>
            <person name="Yoshida K."/>
            <person name="Zhang L.S."/>
            <person name="Chang S.B."/>
            <person name="Chen F."/>
            <person name="Shi Y."/>
            <person name="Su Y.Y."/>
            <person name="Zhang Y.Q."/>
            <person name="Chen L.J."/>
            <person name="Yin Y."/>
            <person name="Lin M."/>
            <person name="Huang H."/>
            <person name="Deng H."/>
            <person name="Wang Z.W."/>
            <person name="Zhu S.L."/>
            <person name="Zhao X."/>
            <person name="Deng C."/>
            <person name="Niu S.C."/>
            <person name="Huang J."/>
            <person name="Wang M."/>
            <person name="Liu G.H."/>
            <person name="Yang H.J."/>
            <person name="Xiao X.J."/>
            <person name="Hsiao Y.Y."/>
            <person name="Wu W.L."/>
            <person name="Chen Y.Y."/>
            <person name="Mitsuda N."/>
            <person name="Ohme-Takagi M."/>
            <person name="Luo Y.B."/>
            <person name="Van de Peer Y."/>
            <person name="Liu Z.J."/>
        </authorList>
    </citation>
    <scope>NUCLEOTIDE SEQUENCE [LARGE SCALE GENOMIC DNA]</scope>
    <source>
        <tissue evidence="5">The whole plant</tissue>
    </source>
</reference>
<gene>
    <name evidence="5" type="primary">ICR3</name>
    <name evidence="5" type="ORF">MA16_Dca005256</name>
</gene>
<dbReference type="OrthoDB" id="1932291at2759"/>
<feature type="coiled-coil region" evidence="3">
    <location>
        <begin position="195"/>
        <end position="271"/>
    </location>
</feature>
<comment type="similarity">
    <text evidence="1">Belongs to the ICR family.</text>
</comment>
<evidence type="ECO:0000313" key="5">
    <source>
        <dbReference type="EMBL" id="PKU64333.1"/>
    </source>
</evidence>
<accession>A0A2I0VLS8</accession>
<dbReference type="Proteomes" id="UP000233837">
    <property type="component" value="Unassembled WGS sequence"/>
</dbReference>
<dbReference type="EMBL" id="KZ503429">
    <property type="protein sequence ID" value="PKU64333.1"/>
    <property type="molecule type" value="Genomic_DNA"/>
</dbReference>
<dbReference type="InterPro" id="IPR029688">
    <property type="entry name" value="ICR"/>
</dbReference>
<dbReference type="PANTHER" id="PTHR34224">
    <property type="entry name" value="INTERACTOR OF CONSTITUTIVE ACTIVE ROPS 2, CHLOROPLASTIC-RELATED"/>
    <property type="match status" value="1"/>
</dbReference>
<dbReference type="PANTHER" id="PTHR34224:SF4">
    <property type="entry name" value="INTERACTOR OF CONSTITUTIVE ACTIVE ROPS 2, CHLOROPLASTIC"/>
    <property type="match status" value="1"/>
</dbReference>
<feature type="coiled-coil region" evidence="3">
    <location>
        <begin position="307"/>
        <end position="334"/>
    </location>
</feature>
<organism evidence="5 6">
    <name type="scientific">Dendrobium catenatum</name>
    <dbReference type="NCBI Taxonomy" id="906689"/>
    <lineage>
        <taxon>Eukaryota</taxon>
        <taxon>Viridiplantae</taxon>
        <taxon>Streptophyta</taxon>
        <taxon>Embryophyta</taxon>
        <taxon>Tracheophyta</taxon>
        <taxon>Spermatophyta</taxon>
        <taxon>Magnoliopsida</taxon>
        <taxon>Liliopsida</taxon>
        <taxon>Asparagales</taxon>
        <taxon>Orchidaceae</taxon>
        <taxon>Epidendroideae</taxon>
        <taxon>Malaxideae</taxon>
        <taxon>Dendrobiinae</taxon>
        <taxon>Dendrobium</taxon>
    </lineage>
</organism>
<protein>
    <submittedName>
        <fullName evidence="5">Interactor of constitutive active ROPs 3</fullName>
    </submittedName>
</protein>
<dbReference type="AlphaFoldDB" id="A0A2I0VLS8"/>
<evidence type="ECO:0000256" key="2">
    <source>
        <dbReference type="ARBA" id="ARBA00023054"/>
    </source>
</evidence>
<keyword evidence="2 3" id="KW-0175">Coiled coil</keyword>
<keyword evidence="6" id="KW-1185">Reference proteome</keyword>
<dbReference type="STRING" id="906689.A0A2I0VLS8"/>
<feature type="coiled-coil region" evidence="3">
    <location>
        <begin position="371"/>
        <end position="427"/>
    </location>
</feature>
<evidence type="ECO:0000313" key="6">
    <source>
        <dbReference type="Proteomes" id="UP000233837"/>
    </source>
</evidence>
<proteinExistence type="inferred from homology"/>
<evidence type="ECO:0000256" key="4">
    <source>
        <dbReference type="SAM" id="MobiDB-lite"/>
    </source>
</evidence>
<sequence length="497" mass="56099">MQANKSSRRASEPPHRISTATTRPSSLSKAAGADVDSTAGINQSRKISSYRSQKENEHQSHSSNSVLEKRRPSQFTHLESQLGELQEELKRTKDQLASSESSRKRAQQEAEEAKMQLLIISSKFEDSQRQLTELLAAEDDRIHELRKISQERDKAWQSELVALQNQQSIDMAAWSSAIKERQKLKSEIEMFVRSEAAMTKQLEAAKLELQVVKEEIMEKNSAMERLKIQIAERKGVETKASGSSNETQLELEKSKARVNELEDMVKKLQAEQLTRFGQKGEQVNNNLLSLSANKLIDSQKTISSQTESKLESDLKEAKAEIANLKSKLVNKESDLRSISHMNKKLNDEIRAQVNQVEAEFSSKITQAAIDISELKVRLAEKDVELEKLSEENNLIKIDTGKKDMEGIKSYEAEMEAELRRVKLHSNQWRKAAETAAAILMSGSNGRVIERTGSLDPQYFYDGKNLMNSPNFDEIGGDLPRSKNHNVLAMIGGFWKKS</sequence>
<feature type="compositionally biased region" description="Polar residues" evidence="4">
    <location>
        <begin position="18"/>
        <end position="28"/>
    </location>
</feature>
<reference evidence="5 6" key="2">
    <citation type="journal article" date="2017" name="Nature">
        <title>The Apostasia genome and the evolution of orchids.</title>
        <authorList>
            <person name="Zhang G.Q."/>
            <person name="Liu K.W."/>
            <person name="Li Z."/>
            <person name="Lohaus R."/>
            <person name="Hsiao Y.Y."/>
            <person name="Niu S.C."/>
            <person name="Wang J.Y."/>
            <person name="Lin Y.C."/>
            <person name="Xu Q."/>
            <person name="Chen L.J."/>
            <person name="Yoshida K."/>
            <person name="Fujiwara S."/>
            <person name="Wang Z.W."/>
            <person name="Zhang Y.Q."/>
            <person name="Mitsuda N."/>
            <person name="Wang M."/>
            <person name="Liu G.H."/>
            <person name="Pecoraro L."/>
            <person name="Huang H.X."/>
            <person name="Xiao X.J."/>
            <person name="Lin M."/>
            <person name="Wu X.Y."/>
            <person name="Wu W.L."/>
            <person name="Chen Y.Y."/>
            <person name="Chang S.B."/>
            <person name="Sakamoto S."/>
            <person name="Ohme-Takagi M."/>
            <person name="Yagi M."/>
            <person name="Zeng S.J."/>
            <person name="Shen C.Y."/>
            <person name="Yeh C.M."/>
            <person name="Luo Y.B."/>
            <person name="Tsai W.C."/>
            <person name="Van de Peer Y."/>
            <person name="Liu Z.J."/>
        </authorList>
    </citation>
    <scope>NUCLEOTIDE SEQUENCE [LARGE SCALE GENOMIC DNA]</scope>
    <source>
        <tissue evidence="5">The whole plant</tissue>
    </source>
</reference>
<evidence type="ECO:0000256" key="1">
    <source>
        <dbReference type="ARBA" id="ARBA00009778"/>
    </source>
</evidence>